<sequence length="133" mass="14672">MSELKLRTATRTQGDNEALKTGDVRPDGFRFDFVEVPVLVQGFRRMVRTLEFDVCEMALTTYQYNVDLSRITWVLSGDEHVEASRPPDNVVPIEPGSSLEELLRRGDLAAVIGADIDAPDVVPLIPDSAEAGL</sequence>
<feature type="region of interest" description="Disordered" evidence="1">
    <location>
        <begin position="1"/>
        <end position="21"/>
    </location>
</feature>
<evidence type="ECO:0000313" key="2">
    <source>
        <dbReference type="EMBL" id="NEK95182.1"/>
    </source>
</evidence>
<dbReference type="EMBL" id="JAAGWB010000038">
    <property type="protein sequence ID" value="NEN52070.1"/>
    <property type="molecule type" value="Genomic_DNA"/>
</dbReference>
<reference evidence="2 4" key="1">
    <citation type="submission" date="2020-01" db="EMBL/GenBank/DDBJ databases">
        <title>the WGS Modestobacter muralis CPCC 204518.</title>
        <authorList>
            <person name="Jiang Z."/>
        </authorList>
    </citation>
    <scope>NUCLEOTIDE SEQUENCE [LARGE SCALE GENOMIC DNA]</scope>
    <source>
        <strain evidence="2 4">DSM 100205</strain>
    </source>
</reference>
<dbReference type="Proteomes" id="UP000471152">
    <property type="component" value="Unassembled WGS sequence"/>
</dbReference>
<dbReference type="EMBL" id="JAAGWH010000036">
    <property type="protein sequence ID" value="NEK95182.1"/>
    <property type="molecule type" value="Genomic_DNA"/>
</dbReference>
<gene>
    <name evidence="3" type="ORF">G3R41_14175</name>
    <name evidence="2" type="ORF">GCU67_13525</name>
</gene>
<accession>A0A6P0EU21</accession>
<proteinExistence type="predicted"/>
<dbReference type="RefSeq" id="WP_163611738.1">
    <property type="nucleotide sequence ID" value="NZ_JAAGWB010000038.1"/>
</dbReference>
<evidence type="ECO:0000256" key="1">
    <source>
        <dbReference type="SAM" id="MobiDB-lite"/>
    </source>
</evidence>
<dbReference type="Proteomes" id="UP000468828">
    <property type="component" value="Unassembled WGS sequence"/>
</dbReference>
<reference evidence="3 5" key="2">
    <citation type="submission" date="2020-02" db="EMBL/GenBank/DDBJ databases">
        <title>The WGS of Modestobacter muralis DSM 100205.</title>
        <authorList>
            <person name="Jiang Z."/>
        </authorList>
    </citation>
    <scope>NUCLEOTIDE SEQUENCE [LARGE SCALE GENOMIC DNA]</scope>
    <source>
        <strain evidence="3 5">DSM 100205</strain>
    </source>
</reference>
<dbReference type="AlphaFoldDB" id="A0A6P0EU21"/>
<keyword evidence="4" id="KW-1185">Reference proteome</keyword>
<protein>
    <submittedName>
        <fullName evidence="2">Uncharacterized protein</fullName>
    </submittedName>
</protein>
<comment type="caution">
    <text evidence="2">The sequence shown here is derived from an EMBL/GenBank/DDBJ whole genome shotgun (WGS) entry which is preliminary data.</text>
</comment>
<name>A0A6P0EU21_9ACTN</name>
<evidence type="ECO:0000313" key="4">
    <source>
        <dbReference type="Proteomes" id="UP000468828"/>
    </source>
</evidence>
<organism evidence="2 4">
    <name type="scientific">Modestobacter muralis</name>
    <dbReference type="NCBI Taxonomy" id="1608614"/>
    <lineage>
        <taxon>Bacteria</taxon>
        <taxon>Bacillati</taxon>
        <taxon>Actinomycetota</taxon>
        <taxon>Actinomycetes</taxon>
        <taxon>Geodermatophilales</taxon>
        <taxon>Geodermatophilaceae</taxon>
        <taxon>Modestobacter</taxon>
    </lineage>
</organism>
<evidence type="ECO:0000313" key="3">
    <source>
        <dbReference type="EMBL" id="NEN52070.1"/>
    </source>
</evidence>
<evidence type="ECO:0000313" key="5">
    <source>
        <dbReference type="Proteomes" id="UP000471152"/>
    </source>
</evidence>